<dbReference type="OrthoDB" id="8440251at2"/>
<keyword evidence="1" id="KW-0812">Transmembrane</keyword>
<sequence length="417" mass="45265">MSRLVPWTRTVVGLLAAGILLDLRFWTWPWARAASLLDDHLLFVLFAVPALLVAAAPALLRRRAAAWTYQSRAVIEEPKCPWLLSYPGVGIVVALVATVGVVALMSMMSLASSAVKGAQPGLQIEVIKSGLGLFAASGAVAALLLALRRQRHVELAQVHTELDATERRFTDLYTKAVEQLGSADAAVRLGGLYALERAAQNDIGQRQTIVNVLCAYLRMPYQPPVAAAAVGGRAHEVNGDLPVELPLGSGERQPQDGRDAKLEFQVRLTAQGILTLHLTCPLDPAYDMVRFCPPSRTSDFWPFLDIDLTGATLIDWALPQGYVSKALFENAVFVGRTVFDGVAFAGEARFGGARFDGEVRFDDAVFHGVASFADVRFAEPPSFNDASAESQSTRSDVWPPGWRLGQSDSRFTKLVHE</sequence>
<reference evidence="2 3" key="1">
    <citation type="submission" date="2018-06" db="EMBL/GenBank/DDBJ databases">
        <title>Genomic Encyclopedia of Type Strains, Phase III (KMG-III): the genomes of soil and plant-associated and newly described type strains.</title>
        <authorList>
            <person name="Whitman W."/>
        </authorList>
    </citation>
    <scope>NUCLEOTIDE SEQUENCE [LARGE SCALE GENOMIC DNA]</scope>
    <source>
        <strain evidence="2 3">CGMCC 4.7090</strain>
    </source>
</reference>
<proteinExistence type="predicted"/>
<protein>
    <submittedName>
        <fullName evidence="2">Pentapeptide repeat protein</fullName>
    </submittedName>
</protein>
<dbReference type="AlphaFoldDB" id="A0A327Z0E4"/>
<name>A0A327Z0E4_9ACTN</name>
<feature type="transmembrane region" description="Helical" evidence="1">
    <location>
        <begin position="126"/>
        <end position="147"/>
    </location>
</feature>
<keyword evidence="1" id="KW-1133">Transmembrane helix</keyword>
<dbReference type="EMBL" id="QLMJ01000022">
    <property type="protein sequence ID" value="RAK27738.1"/>
    <property type="molecule type" value="Genomic_DNA"/>
</dbReference>
<evidence type="ECO:0000256" key="1">
    <source>
        <dbReference type="SAM" id="Phobius"/>
    </source>
</evidence>
<dbReference type="RefSeq" id="WP_111653833.1">
    <property type="nucleotide sequence ID" value="NZ_JACHWI010000008.1"/>
</dbReference>
<evidence type="ECO:0000313" key="3">
    <source>
        <dbReference type="Proteomes" id="UP000249341"/>
    </source>
</evidence>
<feature type="transmembrane region" description="Helical" evidence="1">
    <location>
        <begin position="43"/>
        <end position="60"/>
    </location>
</feature>
<accession>A0A327Z0E4</accession>
<dbReference type="Pfam" id="PF13576">
    <property type="entry name" value="Pentapeptide_3"/>
    <property type="match status" value="1"/>
</dbReference>
<gene>
    <name evidence="2" type="ORF">B0I29_122121</name>
</gene>
<keyword evidence="3" id="KW-1185">Reference proteome</keyword>
<comment type="caution">
    <text evidence="2">The sequence shown here is derived from an EMBL/GenBank/DDBJ whole genome shotgun (WGS) entry which is preliminary data.</text>
</comment>
<dbReference type="InterPro" id="IPR001646">
    <property type="entry name" value="5peptide_repeat"/>
</dbReference>
<dbReference type="Proteomes" id="UP000249341">
    <property type="component" value="Unassembled WGS sequence"/>
</dbReference>
<organism evidence="2 3">
    <name type="scientific">Actinoplanes lutulentus</name>
    <dbReference type="NCBI Taxonomy" id="1287878"/>
    <lineage>
        <taxon>Bacteria</taxon>
        <taxon>Bacillati</taxon>
        <taxon>Actinomycetota</taxon>
        <taxon>Actinomycetes</taxon>
        <taxon>Micromonosporales</taxon>
        <taxon>Micromonosporaceae</taxon>
        <taxon>Actinoplanes</taxon>
    </lineage>
</organism>
<feature type="transmembrane region" description="Helical" evidence="1">
    <location>
        <begin position="81"/>
        <end position="106"/>
    </location>
</feature>
<keyword evidence="1" id="KW-0472">Membrane</keyword>
<evidence type="ECO:0000313" key="2">
    <source>
        <dbReference type="EMBL" id="RAK27738.1"/>
    </source>
</evidence>